<proteinExistence type="predicted"/>
<evidence type="ECO:0000256" key="1">
    <source>
        <dbReference type="SAM" id="Phobius"/>
    </source>
</evidence>
<keyword evidence="3" id="KW-1185">Reference proteome</keyword>
<keyword evidence="1" id="KW-1133">Transmembrane helix</keyword>
<dbReference type="STRING" id="679192.HMPREF9013_0107"/>
<keyword evidence="1" id="KW-0472">Membrane</keyword>
<gene>
    <name evidence="2" type="ORF">HMPREF9013_0107</name>
</gene>
<dbReference type="AlphaFoldDB" id="D2MN86"/>
<evidence type="ECO:0000313" key="3">
    <source>
        <dbReference type="Proteomes" id="UP000005017"/>
    </source>
</evidence>
<keyword evidence="1" id="KW-0812">Transmembrane</keyword>
<feature type="transmembrane region" description="Helical" evidence="1">
    <location>
        <begin position="12"/>
        <end position="30"/>
    </location>
</feature>
<reference evidence="3" key="1">
    <citation type="submission" date="2009-12" db="EMBL/GenBank/DDBJ databases">
        <title>Sequence of Clostridiales genomosp. BVAB3 str. UPII9-5.</title>
        <authorList>
            <person name="Madupu R."/>
            <person name="Durkin A.S."/>
            <person name="Torralba M."/>
            <person name="Methe B."/>
            <person name="Sutton G.G."/>
            <person name="Strausberg R.L."/>
            <person name="Nelson K.E."/>
        </authorList>
    </citation>
    <scope>NUCLEOTIDE SEQUENCE [LARGE SCALE GENOMIC DNA]</scope>
    <source>
        <strain evidence="3">W1219</strain>
    </source>
</reference>
<accession>D2MN86</accession>
<feature type="transmembrane region" description="Helical" evidence="1">
    <location>
        <begin position="42"/>
        <end position="67"/>
    </location>
</feature>
<protein>
    <submittedName>
        <fullName evidence="2">Uncharacterized protein</fullName>
    </submittedName>
</protein>
<sequence length="154" mass="17869">MKKFHYSRKKIGVAMVVVVLPIFLISYFLDLMASQSRWNHSILSYLLFMINLVLWLYFILLVVRLFGNQTVLEISEKSLVYRTGVISVEKTTWDEVQSLHYLSGHRIGAVPFQNFYVKEKGQPALTIPLLFMEGTIDEVEKAIQKVQPNMTIQK</sequence>
<name>D2MN86_9FIRM</name>
<evidence type="ECO:0000313" key="2">
    <source>
        <dbReference type="EMBL" id="EFC05908.1"/>
    </source>
</evidence>
<dbReference type="EMBL" id="ADFR01000003">
    <property type="protein sequence ID" value="EFC05908.1"/>
    <property type="molecule type" value="Genomic_DNA"/>
</dbReference>
<dbReference type="RefSeq" id="WP_006626857.1">
    <property type="nucleotide sequence ID" value="NZ_ADFR01000003.1"/>
</dbReference>
<organism evidence="2 3">
    <name type="scientific">Bulleidia extructa W1219</name>
    <dbReference type="NCBI Taxonomy" id="679192"/>
    <lineage>
        <taxon>Bacteria</taxon>
        <taxon>Bacillati</taxon>
        <taxon>Bacillota</taxon>
        <taxon>Erysipelotrichia</taxon>
        <taxon>Erysipelotrichales</taxon>
        <taxon>Erysipelotrichaceae</taxon>
        <taxon>Bulleidia</taxon>
    </lineage>
</organism>
<comment type="caution">
    <text evidence="2">The sequence shown here is derived from an EMBL/GenBank/DDBJ whole genome shotgun (WGS) entry which is preliminary data.</text>
</comment>
<dbReference type="Proteomes" id="UP000005017">
    <property type="component" value="Unassembled WGS sequence"/>
</dbReference>